<name>A0A067RBH0_ZOONE</name>
<keyword evidence="2" id="KW-1185">Reference proteome</keyword>
<organism evidence="1 2">
    <name type="scientific">Zootermopsis nevadensis</name>
    <name type="common">Dampwood termite</name>
    <dbReference type="NCBI Taxonomy" id="136037"/>
    <lineage>
        <taxon>Eukaryota</taxon>
        <taxon>Metazoa</taxon>
        <taxon>Ecdysozoa</taxon>
        <taxon>Arthropoda</taxon>
        <taxon>Hexapoda</taxon>
        <taxon>Insecta</taxon>
        <taxon>Pterygota</taxon>
        <taxon>Neoptera</taxon>
        <taxon>Polyneoptera</taxon>
        <taxon>Dictyoptera</taxon>
        <taxon>Blattodea</taxon>
        <taxon>Blattoidea</taxon>
        <taxon>Termitoidae</taxon>
        <taxon>Termopsidae</taxon>
        <taxon>Zootermopsis</taxon>
    </lineage>
</organism>
<dbReference type="STRING" id="136037.A0A067RBH0"/>
<dbReference type="EMBL" id="KK852809">
    <property type="protein sequence ID" value="KDR16007.1"/>
    <property type="molecule type" value="Genomic_DNA"/>
</dbReference>
<gene>
    <name evidence="1" type="ORF">L798_10357</name>
</gene>
<reference evidence="1 2" key="1">
    <citation type="journal article" date="2014" name="Nat. Commun.">
        <title>Molecular traces of alternative social organization in a termite genome.</title>
        <authorList>
            <person name="Terrapon N."/>
            <person name="Li C."/>
            <person name="Robertson H.M."/>
            <person name="Ji L."/>
            <person name="Meng X."/>
            <person name="Booth W."/>
            <person name="Chen Z."/>
            <person name="Childers C.P."/>
            <person name="Glastad K.M."/>
            <person name="Gokhale K."/>
            <person name="Gowin J."/>
            <person name="Gronenberg W."/>
            <person name="Hermansen R.A."/>
            <person name="Hu H."/>
            <person name="Hunt B.G."/>
            <person name="Huylmans A.K."/>
            <person name="Khalil S.M."/>
            <person name="Mitchell R.D."/>
            <person name="Munoz-Torres M.C."/>
            <person name="Mustard J.A."/>
            <person name="Pan H."/>
            <person name="Reese J.T."/>
            <person name="Scharf M.E."/>
            <person name="Sun F."/>
            <person name="Vogel H."/>
            <person name="Xiao J."/>
            <person name="Yang W."/>
            <person name="Yang Z."/>
            <person name="Yang Z."/>
            <person name="Zhou J."/>
            <person name="Zhu J."/>
            <person name="Brent C.S."/>
            <person name="Elsik C.G."/>
            <person name="Goodisman M.A."/>
            <person name="Liberles D.A."/>
            <person name="Roe R.M."/>
            <person name="Vargo E.L."/>
            <person name="Vilcinskas A."/>
            <person name="Wang J."/>
            <person name="Bornberg-Bauer E."/>
            <person name="Korb J."/>
            <person name="Zhang G."/>
            <person name="Liebig J."/>
        </authorList>
    </citation>
    <scope>NUCLEOTIDE SEQUENCE [LARGE SCALE GENOMIC DNA]</scope>
    <source>
        <tissue evidence="1">Whole organism</tissue>
    </source>
</reference>
<accession>A0A067RBH0</accession>
<dbReference type="Proteomes" id="UP000027135">
    <property type="component" value="Unassembled WGS sequence"/>
</dbReference>
<proteinExistence type="predicted"/>
<evidence type="ECO:0000313" key="1">
    <source>
        <dbReference type="EMBL" id="KDR16007.1"/>
    </source>
</evidence>
<sequence>MAFSTAVPLVQGMTHRPTMESNIEQLEGAAGSGVLLERGDMCVTFAPQAKLSPGILGGKISEKSLEASEKHSSGIEDVVFYFTGGAKSKMDGELLKQKLVDVEGVEGVSIAPGLDAVTVTLKGILPDVLK</sequence>
<evidence type="ECO:0000313" key="2">
    <source>
        <dbReference type="Proteomes" id="UP000027135"/>
    </source>
</evidence>
<protein>
    <submittedName>
        <fullName evidence="1">Uncharacterized protein</fullName>
    </submittedName>
</protein>
<dbReference type="AlphaFoldDB" id="A0A067RBH0"/>
<dbReference type="InParanoid" id="A0A067RBH0"/>